<evidence type="ECO:0000313" key="6">
    <source>
        <dbReference type="Proteomes" id="UP001383192"/>
    </source>
</evidence>
<dbReference type="GO" id="GO:0016787">
    <property type="term" value="F:hydrolase activity"/>
    <property type="evidence" value="ECO:0007669"/>
    <property type="project" value="UniProtKB-KW"/>
</dbReference>
<evidence type="ECO:0000256" key="3">
    <source>
        <dbReference type="SAM" id="SignalP"/>
    </source>
</evidence>
<proteinExistence type="inferred from homology"/>
<comment type="caution">
    <text evidence="5">The sequence shown here is derived from an EMBL/GenBank/DDBJ whole genome shotgun (WGS) entry which is preliminary data.</text>
</comment>
<dbReference type="Proteomes" id="UP001383192">
    <property type="component" value="Unassembled WGS sequence"/>
</dbReference>
<feature type="domain" description="Carboxylesterase type B" evidence="4">
    <location>
        <begin position="185"/>
        <end position="633"/>
    </location>
</feature>
<keyword evidence="3" id="KW-0732">Signal</keyword>
<dbReference type="SUPFAM" id="SSF53474">
    <property type="entry name" value="alpha/beta-Hydrolases"/>
    <property type="match status" value="1"/>
</dbReference>
<dbReference type="Gene3D" id="3.40.50.1820">
    <property type="entry name" value="alpha/beta hydrolase"/>
    <property type="match status" value="1"/>
</dbReference>
<accession>A0AAW0E8A3</accession>
<reference evidence="5 6" key="1">
    <citation type="submission" date="2024-01" db="EMBL/GenBank/DDBJ databases">
        <title>A draft genome for a cacao thread blight-causing isolate of Paramarasmius palmivorus.</title>
        <authorList>
            <person name="Baruah I.K."/>
            <person name="Bukari Y."/>
            <person name="Amoako-Attah I."/>
            <person name="Meinhardt L.W."/>
            <person name="Bailey B.A."/>
            <person name="Cohen S.P."/>
        </authorList>
    </citation>
    <scope>NUCLEOTIDE SEQUENCE [LARGE SCALE GENOMIC DNA]</scope>
    <source>
        <strain evidence="5 6">GH-12</strain>
    </source>
</reference>
<dbReference type="EMBL" id="JAYKXP010000002">
    <property type="protein sequence ID" value="KAK7060848.1"/>
    <property type="molecule type" value="Genomic_DNA"/>
</dbReference>
<gene>
    <name evidence="5" type="ORF">VNI00_000581</name>
</gene>
<evidence type="ECO:0000313" key="5">
    <source>
        <dbReference type="EMBL" id="KAK7060848.1"/>
    </source>
</evidence>
<dbReference type="InterPro" id="IPR050309">
    <property type="entry name" value="Type-B_Carboxylest/Lipase"/>
</dbReference>
<dbReference type="PROSITE" id="PS00941">
    <property type="entry name" value="CARBOXYLESTERASE_B_2"/>
    <property type="match status" value="1"/>
</dbReference>
<dbReference type="InterPro" id="IPR002018">
    <property type="entry name" value="CarbesteraseB"/>
</dbReference>
<dbReference type="InterPro" id="IPR019826">
    <property type="entry name" value="Carboxylesterase_B_AS"/>
</dbReference>
<dbReference type="Pfam" id="PF00135">
    <property type="entry name" value="COesterase"/>
    <property type="match status" value="1"/>
</dbReference>
<dbReference type="AlphaFoldDB" id="A0AAW0E8A3"/>
<dbReference type="InterPro" id="IPR019819">
    <property type="entry name" value="Carboxylesterase_B_CS"/>
</dbReference>
<dbReference type="InterPro" id="IPR029058">
    <property type="entry name" value="AB_hydrolase_fold"/>
</dbReference>
<keyword evidence="6" id="KW-1185">Reference proteome</keyword>
<comment type="similarity">
    <text evidence="1">Belongs to the type-B carboxylesterase/lipase family.</text>
</comment>
<name>A0AAW0E8A3_9AGAR</name>
<dbReference type="PANTHER" id="PTHR11559">
    <property type="entry name" value="CARBOXYLESTERASE"/>
    <property type="match status" value="1"/>
</dbReference>
<organism evidence="5 6">
    <name type="scientific">Paramarasmius palmivorus</name>
    <dbReference type="NCBI Taxonomy" id="297713"/>
    <lineage>
        <taxon>Eukaryota</taxon>
        <taxon>Fungi</taxon>
        <taxon>Dikarya</taxon>
        <taxon>Basidiomycota</taxon>
        <taxon>Agaricomycotina</taxon>
        <taxon>Agaricomycetes</taxon>
        <taxon>Agaricomycetidae</taxon>
        <taxon>Agaricales</taxon>
        <taxon>Marasmiineae</taxon>
        <taxon>Marasmiaceae</taxon>
        <taxon>Paramarasmius</taxon>
    </lineage>
</organism>
<feature type="chain" id="PRO_5043564395" description="Carboxylesterase type B domain-containing protein" evidence="3">
    <location>
        <begin position="22"/>
        <end position="710"/>
    </location>
</feature>
<sequence length="710" mass="77934">MNQKLWRLSIVVLAVSRRNWALNSPKGRAVSLLFENDADWEHFADRSSGLLFHEPATKIEAAEVCREHNESLFEFEKMKDIDSQLVYQQYLGNLDEEVWVSSNGEACSTFIAAPTMSFGDPIGQFPLSQNVTCIDRDNATALPFLCTNSAPHTSKVDTDFTSSPRIDIVSENTIFTGTRDHLSFRFMGIPFAQPPVGKLRLRMPTPWKGATVDATTPKSGCLQYGHFVDGNARELNPWGFSEDCLYLNVFTPYIPSTATTPTTLKPVLVWIHGGGNFCGLGSDPTFDGGPFVSRTDTVIVTFNYRLNIFGFLSLGDDVIAGNYALADKIAALQWVHDNIAAFGGDPENVTVFGQSAGGWSVVDLLRSPPAKGLFNRAIVMSGGVVTGYASQEVAAAMYEPLVSPLCNSTGNERLECLQALPAEQLLDLARGVFSWSSVQDGEYVLDSAIQQIEQGVEINKVPVLMGWMADEFQSVLDMISPDENDFGKTLTKVFGPDLARKVSDSGLWKISEELTPYNATINVYSDIIFLCPAAEIIKAATNSNAFSALYAYAMKRAYPQPYLNLHGLCSFPVGHPEEPHYACHSGDLYPVFGTYHLLEQPARVLEDIHFTALVQDMWASFARTGIPNPDKSYLQVRGRAYESTLRVLEGENGWSWPEAGAGGVASLDYPGLAVEAQLPEQENGRCAFLLQEGAETVLQSMTRVLGKPDQ</sequence>
<feature type="signal peptide" evidence="3">
    <location>
        <begin position="1"/>
        <end position="21"/>
    </location>
</feature>
<evidence type="ECO:0000256" key="1">
    <source>
        <dbReference type="ARBA" id="ARBA00005964"/>
    </source>
</evidence>
<dbReference type="PROSITE" id="PS00122">
    <property type="entry name" value="CARBOXYLESTERASE_B_1"/>
    <property type="match status" value="1"/>
</dbReference>
<keyword evidence="2" id="KW-0378">Hydrolase</keyword>
<protein>
    <recommendedName>
        <fullName evidence="4">Carboxylesterase type B domain-containing protein</fullName>
    </recommendedName>
</protein>
<evidence type="ECO:0000259" key="4">
    <source>
        <dbReference type="Pfam" id="PF00135"/>
    </source>
</evidence>
<evidence type="ECO:0000256" key="2">
    <source>
        <dbReference type="ARBA" id="ARBA00022801"/>
    </source>
</evidence>